<dbReference type="RefSeq" id="WP_133552597.1">
    <property type="nucleotide sequence ID" value="NZ_SNWM01000001.1"/>
</dbReference>
<evidence type="ECO:0000256" key="1">
    <source>
        <dbReference type="SAM" id="Phobius"/>
    </source>
</evidence>
<dbReference type="InterPro" id="IPR032508">
    <property type="entry name" value="FecR_C"/>
</dbReference>
<evidence type="ECO:0000259" key="2">
    <source>
        <dbReference type="Pfam" id="PF04773"/>
    </source>
</evidence>
<keyword evidence="1" id="KW-0812">Transmembrane</keyword>
<dbReference type="PANTHER" id="PTHR30273:SF2">
    <property type="entry name" value="PROTEIN FECR"/>
    <property type="match status" value="1"/>
</dbReference>
<dbReference type="Gene3D" id="3.55.50.30">
    <property type="match status" value="1"/>
</dbReference>
<feature type="transmembrane region" description="Helical" evidence="1">
    <location>
        <begin position="68"/>
        <end position="89"/>
    </location>
</feature>
<evidence type="ECO:0000313" key="5">
    <source>
        <dbReference type="Proteomes" id="UP000295499"/>
    </source>
</evidence>
<dbReference type="EMBL" id="SNWM01000001">
    <property type="protein sequence ID" value="TDO24530.1"/>
    <property type="molecule type" value="Genomic_DNA"/>
</dbReference>
<accession>A0A4R6IQC5</accession>
<reference evidence="4 5" key="1">
    <citation type="submission" date="2019-03" db="EMBL/GenBank/DDBJ databases">
        <title>Genomic Encyclopedia of Archaeal and Bacterial Type Strains, Phase II (KMG-II): from individual species to whole genera.</title>
        <authorList>
            <person name="Goeker M."/>
        </authorList>
    </citation>
    <scope>NUCLEOTIDE SEQUENCE [LARGE SCALE GENOMIC DNA]</scope>
    <source>
        <strain evidence="4 5">DSM 19034</strain>
    </source>
</reference>
<evidence type="ECO:0000313" key="4">
    <source>
        <dbReference type="EMBL" id="TDO24530.1"/>
    </source>
</evidence>
<sequence length="340" mass="37607">MKPNKRRPSRPGRKVFIEENFSNEQWESFGSEHNLPEGKSAEMLRAIHEGIAIRSEEKYQTKLTVLRVTRYLSAAVVFLVLGIAIYIGYNNIGGQNPNPKSAATATVKPISGQRIWLQVANTGKSTRKYQLPDSSVVTIYPASNIKFDKEFNQKLRTVYLTGQAKFKVKRNTERPFSVYSGALKTTALGTSFTINTAAAGDRISVKLHTGKIVIANTSTQQALAYISTPGATLMYQPSSKIVRVMPAAPSSDQAVVSLKKEGNVILMKNIPLAEVIKLLNKAYKIQIHANQSDISSITFTGQVDTAKDRAEDVLNMICVINNMTLDQVSQHEFNIQKSNK</sequence>
<feature type="domain" description="Protein FecR C-terminal" evidence="3">
    <location>
        <begin position="266"/>
        <end position="325"/>
    </location>
</feature>
<dbReference type="AlphaFoldDB" id="A0A4R6IQC5"/>
<gene>
    <name evidence="4" type="ORF">CLV32_0819</name>
</gene>
<keyword evidence="1" id="KW-1133">Transmembrane helix</keyword>
<dbReference type="GO" id="GO:0016989">
    <property type="term" value="F:sigma factor antagonist activity"/>
    <property type="evidence" value="ECO:0007669"/>
    <property type="project" value="TreeGrafter"/>
</dbReference>
<proteinExistence type="predicted"/>
<keyword evidence="5" id="KW-1185">Reference proteome</keyword>
<name>A0A4R6IQC5_9SPHI</name>
<feature type="domain" description="FecR protein" evidence="2">
    <location>
        <begin position="121"/>
        <end position="212"/>
    </location>
</feature>
<protein>
    <submittedName>
        <fullName evidence="4">FecR family protein</fullName>
    </submittedName>
</protein>
<dbReference type="Pfam" id="PF04773">
    <property type="entry name" value="FecR"/>
    <property type="match status" value="1"/>
</dbReference>
<dbReference type="Gene3D" id="2.60.120.1440">
    <property type="match status" value="1"/>
</dbReference>
<dbReference type="InterPro" id="IPR012373">
    <property type="entry name" value="Ferrdict_sens_TM"/>
</dbReference>
<keyword evidence="1" id="KW-0472">Membrane</keyword>
<dbReference type="Proteomes" id="UP000295499">
    <property type="component" value="Unassembled WGS sequence"/>
</dbReference>
<dbReference type="OrthoDB" id="934696at2"/>
<organism evidence="4 5">
    <name type="scientific">Pedobacter duraquae</name>
    <dbReference type="NCBI Taxonomy" id="425511"/>
    <lineage>
        <taxon>Bacteria</taxon>
        <taxon>Pseudomonadati</taxon>
        <taxon>Bacteroidota</taxon>
        <taxon>Sphingobacteriia</taxon>
        <taxon>Sphingobacteriales</taxon>
        <taxon>Sphingobacteriaceae</taxon>
        <taxon>Pedobacter</taxon>
    </lineage>
</organism>
<dbReference type="Pfam" id="PF16344">
    <property type="entry name" value="FecR_C"/>
    <property type="match status" value="1"/>
</dbReference>
<dbReference type="InterPro" id="IPR006860">
    <property type="entry name" value="FecR"/>
</dbReference>
<dbReference type="PANTHER" id="PTHR30273">
    <property type="entry name" value="PERIPLASMIC SIGNAL SENSOR AND SIGMA FACTOR ACTIVATOR FECR-RELATED"/>
    <property type="match status" value="1"/>
</dbReference>
<evidence type="ECO:0000259" key="3">
    <source>
        <dbReference type="Pfam" id="PF16344"/>
    </source>
</evidence>
<comment type="caution">
    <text evidence="4">The sequence shown here is derived from an EMBL/GenBank/DDBJ whole genome shotgun (WGS) entry which is preliminary data.</text>
</comment>